<name>A0A5B7HTW4_PORTR</name>
<evidence type="ECO:0008006" key="3">
    <source>
        <dbReference type="Google" id="ProtNLM"/>
    </source>
</evidence>
<dbReference type="Gene3D" id="2.60.40.10">
    <property type="entry name" value="Immunoglobulins"/>
    <property type="match status" value="1"/>
</dbReference>
<accession>A0A5B7HTW4</accession>
<keyword evidence="2" id="KW-1185">Reference proteome</keyword>
<dbReference type="OrthoDB" id="6371899at2759"/>
<sequence>MNRVVGEQKKKDRTKNVFIVYTSSPKSNEFSLVDSPVFYFSFPFHPNPHSLQTKLNLSRSCSYDQRLGVSGESWADPQVFQGRAHYLAHLSPPAMLIMRATVDDAHVYRCRVDFHNSNSRVAWVKLEVIGK</sequence>
<protein>
    <recommendedName>
        <fullName evidence="3">Ig-like domain-containing protein</fullName>
    </recommendedName>
</protein>
<dbReference type="AlphaFoldDB" id="A0A5B7HTW4"/>
<organism evidence="1 2">
    <name type="scientific">Portunus trituberculatus</name>
    <name type="common">Swimming crab</name>
    <name type="synonym">Neptunus trituberculatus</name>
    <dbReference type="NCBI Taxonomy" id="210409"/>
    <lineage>
        <taxon>Eukaryota</taxon>
        <taxon>Metazoa</taxon>
        <taxon>Ecdysozoa</taxon>
        <taxon>Arthropoda</taxon>
        <taxon>Crustacea</taxon>
        <taxon>Multicrustacea</taxon>
        <taxon>Malacostraca</taxon>
        <taxon>Eumalacostraca</taxon>
        <taxon>Eucarida</taxon>
        <taxon>Decapoda</taxon>
        <taxon>Pleocyemata</taxon>
        <taxon>Brachyura</taxon>
        <taxon>Eubrachyura</taxon>
        <taxon>Portunoidea</taxon>
        <taxon>Portunidae</taxon>
        <taxon>Portuninae</taxon>
        <taxon>Portunus</taxon>
    </lineage>
</organism>
<gene>
    <name evidence="1" type="ORF">E2C01_066452</name>
</gene>
<evidence type="ECO:0000313" key="2">
    <source>
        <dbReference type="Proteomes" id="UP000324222"/>
    </source>
</evidence>
<dbReference type="InterPro" id="IPR013783">
    <property type="entry name" value="Ig-like_fold"/>
</dbReference>
<dbReference type="Proteomes" id="UP000324222">
    <property type="component" value="Unassembled WGS sequence"/>
</dbReference>
<comment type="caution">
    <text evidence="1">The sequence shown here is derived from an EMBL/GenBank/DDBJ whole genome shotgun (WGS) entry which is preliminary data.</text>
</comment>
<dbReference type="EMBL" id="VSRR010034241">
    <property type="protein sequence ID" value="MPC72158.1"/>
    <property type="molecule type" value="Genomic_DNA"/>
</dbReference>
<evidence type="ECO:0000313" key="1">
    <source>
        <dbReference type="EMBL" id="MPC72158.1"/>
    </source>
</evidence>
<proteinExistence type="predicted"/>
<reference evidence="1 2" key="1">
    <citation type="submission" date="2019-05" db="EMBL/GenBank/DDBJ databases">
        <title>Another draft genome of Portunus trituberculatus and its Hox gene families provides insights of decapod evolution.</title>
        <authorList>
            <person name="Jeong J.-H."/>
            <person name="Song I."/>
            <person name="Kim S."/>
            <person name="Choi T."/>
            <person name="Kim D."/>
            <person name="Ryu S."/>
            <person name="Kim W."/>
        </authorList>
    </citation>
    <scope>NUCLEOTIDE SEQUENCE [LARGE SCALE GENOMIC DNA]</scope>
    <source>
        <tissue evidence="1">Muscle</tissue>
    </source>
</reference>